<dbReference type="OrthoDB" id="9810259at2"/>
<evidence type="ECO:0000256" key="7">
    <source>
        <dbReference type="ARBA" id="ARBA00022989"/>
    </source>
</evidence>
<evidence type="ECO:0000256" key="3">
    <source>
        <dbReference type="ARBA" id="ARBA00022670"/>
    </source>
</evidence>
<keyword evidence="2 9" id="KW-1003">Cell membrane</keyword>
<keyword evidence="3 9" id="KW-0645">Protease</keyword>
<keyword evidence="4 9" id="KW-0812">Transmembrane</keyword>
<comment type="caution">
    <text evidence="12">The sequence shown here is derived from an EMBL/GenBank/DDBJ whole genome shotgun (WGS) entry which is preliminary data.</text>
</comment>
<protein>
    <recommendedName>
        <fullName evidence="9">Lipoprotein signal peptidase</fullName>
        <ecNumber evidence="9">3.4.23.36</ecNumber>
    </recommendedName>
    <alternativeName>
        <fullName evidence="9">Prolipoprotein signal peptidase</fullName>
    </alternativeName>
    <alternativeName>
        <fullName evidence="9">Signal peptidase II</fullName>
        <shortName evidence="9">SPase II</shortName>
    </alternativeName>
</protein>
<name>A0A495J7B4_9SPHI</name>
<evidence type="ECO:0000256" key="1">
    <source>
        <dbReference type="ARBA" id="ARBA00006139"/>
    </source>
</evidence>
<comment type="pathway">
    <text evidence="9">Protein modification; lipoprotein biosynthesis (signal peptide cleavage).</text>
</comment>
<dbReference type="GO" id="GO:0004190">
    <property type="term" value="F:aspartic-type endopeptidase activity"/>
    <property type="evidence" value="ECO:0007669"/>
    <property type="project" value="UniProtKB-UniRule"/>
</dbReference>
<evidence type="ECO:0000256" key="11">
    <source>
        <dbReference type="RuleBase" id="RU004181"/>
    </source>
</evidence>
<dbReference type="GO" id="GO:0005886">
    <property type="term" value="C:plasma membrane"/>
    <property type="evidence" value="ECO:0007669"/>
    <property type="project" value="UniProtKB-SubCell"/>
</dbReference>
<feature type="active site" evidence="9">
    <location>
        <position position="125"/>
    </location>
</feature>
<comment type="similarity">
    <text evidence="1 9 11">Belongs to the peptidase A8 family.</text>
</comment>
<reference evidence="12 13" key="1">
    <citation type="submission" date="2018-10" db="EMBL/GenBank/DDBJ databases">
        <title>Genomic Encyclopedia of Archaeal and Bacterial Type Strains, Phase II (KMG-II): from individual species to whole genera.</title>
        <authorList>
            <person name="Goeker M."/>
        </authorList>
    </citation>
    <scope>NUCLEOTIDE SEQUENCE [LARGE SCALE GENOMIC DNA]</scope>
    <source>
        <strain evidence="12 13">DSM 18602</strain>
    </source>
</reference>
<dbReference type="UniPathway" id="UPA00665"/>
<evidence type="ECO:0000313" key="12">
    <source>
        <dbReference type="EMBL" id="RKR84880.1"/>
    </source>
</evidence>
<accession>A0A495J7B4</accession>
<dbReference type="InterPro" id="IPR001872">
    <property type="entry name" value="Peptidase_A8"/>
</dbReference>
<dbReference type="PROSITE" id="PS00855">
    <property type="entry name" value="SPASE_II"/>
    <property type="match status" value="1"/>
</dbReference>
<keyword evidence="5 9" id="KW-0064">Aspartyl protease</keyword>
<gene>
    <name evidence="9" type="primary">lspA</name>
    <name evidence="12" type="ORF">BDD43_5133</name>
</gene>
<dbReference type="HAMAP" id="MF_00161">
    <property type="entry name" value="LspA"/>
    <property type="match status" value="1"/>
</dbReference>
<dbReference type="PROSITE" id="PS51257">
    <property type="entry name" value="PROKAR_LIPOPROTEIN"/>
    <property type="match status" value="1"/>
</dbReference>
<dbReference type="AlphaFoldDB" id="A0A495J7B4"/>
<evidence type="ECO:0000256" key="10">
    <source>
        <dbReference type="RuleBase" id="RU000594"/>
    </source>
</evidence>
<comment type="function">
    <text evidence="9 10">This protein specifically catalyzes the removal of signal peptides from prolipoproteins.</text>
</comment>
<evidence type="ECO:0000256" key="5">
    <source>
        <dbReference type="ARBA" id="ARBA00022750"/>
    </source>
</evidence>
<dbReference type="Pfam" id="PF01252">
    <property type="entry name" value="Peptidase_A8"/>
    <property type="match status" value="1"/>
</dbReference>
<sequence>MLARNKIIFFCLLSVLFIGCDRFTKQLAKDHLMNAPVLSYFHDTFVLEYAENTGAALSLGDNLPKTANFILLSILPLGLMVGLFVYFIKHRRQMSVTKTTALAMIFSGGLGNLIDRIFFDRHVTDFINIGIQNLRTGIFNVADMCVTFGVIILFFCLRSEDKNKQPEAETEPQTTPTEA</sequence>
<evidence type="ECO:0000256" key="6">
    <source>
        <dbReference type="ARBA" id="ARBA00022801"/>
    </source>
</evidence>
<dbReference type="PRINTS" id="PR00781">
    <property type="entry name" value="LIPOSIGPTASE"/>
</dbReference>
<evidence type="ECO:0000256" key="9">
    <source>
        <dbReference type="HAMAP-Rule" id="MF_00161"/>
    </source>
</evidence>
<feature type="active site" evidence="9">
    <location>
        <position position="143"/>
    </location>
</feature>
<dbReference type="NCBIfam" id="TIGR00077">
    <property type="entry name" value="lspA"/>
    <property type="match status" value="1"/>
</dbReference>
<dbReference type="GO" id="GO:0006508">
    <property type="term" value="P:proteolysis"/>
    <property type="evidence" value="ECO:0007669"/>
    <property type="project" value="UniProtKB-KW"/>
</dbReference>
<keyword evidence="13" id="KW-1185">Reference proteome</keyword>
<keyword evidence="8 9" id="KW-0472">Membrane</keyword>
<evidence type="ECO:0000256" key="4">
    <source>
        <dbReference type="ARBA" id="ARBA00022692"/>
    </source>
</evidence>
<evidence type="ECO:0000256" key="2">
    <source>
        <dbReference type="ARBA" id="ARBA00022475"/>
    </source>
</evidence>
<keyword evidence="7 9" id="KW-1133">Transmembrane helix</keyword>
<feature type="transmembrane region" description="Helical" evidence="9">
    <location>
        <begin position="100"/>
        <end position="118"/>
    </location>
</feature>
<dbReference type="RefSeq" id="WP_121200812.1">
    <property type="nucleotide sequence ID" value="NZ_RBKU01000001.1"/>
</dbReference>
<dbReference type="PANTHER" id="PTHR33695">
    <property type="entry name" value="LIPOPROTEIN SIGNAL PEPTIDASE"/>
    <property type="match status" value="1"/>
</dbReference>
<evidence type="ECO:0000313" key="13">
    <source>
        <dbReference type="Proteomes" id="UP000268007"/>
    </source>
</evidence>
<evidence type="ECO:0000256" key="8">
    <source>
        <dbReference type="ARBA" id="ARBA00023136"/>
    </source>
</evidence>
<dbReference type="PANTHER" id="PTHR33695:SF1">
    <property type="entry name" value="LIPOPROTEIN SIGNAL PEPTIDASE"/>
    <property type="match status" value="1"/>
</dbReference>
<keyword evidence="6 9" id="KW-0378">Hydrolase</keyword>
<dbReference type="EC" id="3.4.23.36" evidence="9"/>
<feature type="transmembrane region" description="Helical" evidence="9">
    <location>
        <begin position="138"/>
        <end position="157"/>
    </location>
</feature>
<comment type="catalytic activity">
    <reaction evidence="9 10">
        <text>Release of signal peptides from bacterial membrane prolipoproteins. Hydrolyzes -Xaa-Yaa-Zaa-|-(S,diacylglyceryl)Cys-, in which Xaa is hydrophobic (preferably Leu), and Yaa (Ala or Ser) and Zaa (Gly or Ala) have small, neutral side chains.</text>
        <dbReference type="EC" id="3.4.23.36"/>
    </reaction>
</comment>
<comment type="caution">
    <text evidence="9">Lacks conserved residue(s) required for the propagation of feature annotation.</text>
</comment>
<dbReference type="Proteomes" id="UP000268007">
    <property type="component" value="Unassembled WGS sequence"/>
</dbReference>
<dbReference type="EMBL" id="RBKU01000001">
    <property type="protein sequence ID" value="RKR84880.1"/>
    <property type="molecule type" value="Genomic_DNA"/>
</dbReference>
<feature type="transmembrane region" description="Helical" evidence="9">
    <location>
        <begin position="69"/>
        <end position="88"/>
    </location>
</feature>
<comment type="subcellular location">
    <subcellularLocation>
        <location evidence="9">Cell membrane</location>
        <topology evidence="9">Multi-pass membrane protein</topology>
    </subcellularLocation>
</comment>
<proteinExistence type="inferred from homology"/>
<organism evidence="12 13">
    <name type="scientific">Mucilaginibacter gracilis</name>
    <dbReference type="NCBI Taxonomy" id="423350"/>
    <lineage>
        <taxon>Bacteria</taxon>
        <taxon>Pseudomonadati</taxon>
        <taxon>Bacteroidota</taxon>
        <taxon>Sphingobacteriia</taxon>
        <taxon>Sphingobacteriales</taxon>
        <taxon>Sphingobacteriaceae</taxon>
        <taxon>Mucilaginibacter</taxon>
    </lineage>
</organism>